<evidence type="ECO:0000313" key="1">
    <source>
        <dbReference type="EMBL" id="CAA9468175.1"/>
    </source>
</evidence>
<organism evidence="1">
    <name type="scientific">uncultured Rubrobacteraceae bacterium</name>
    <dbReference type="NCBI Taxonomy" id="349277"/>
    <lineage>
        <taxon>Bacteria</taxon>
        <taxon>Bacillati</taxon>
        <taxon>Actinomycetota</taxon>
        <taxon>Rubrobacteria</taxon>
        <taxon>Rubrobacterales</taxon>
        <taxon>Rubrobacteraceae</taxon>
        <taxon>environmental samples</taxon>
    </lineage>
</organism>
<protein>
    <submittedName>
        <fullName evidence="1">Uncharacterized protein</fullName>
    </submittedName>
</protein>
<dbReference type="AlphaFoldDB" id="A0A6J4R9S8"/>
<accession>A0A6J4R9S8</accession>
<name>A0A6J4R9S8_9ACTN</name>
<proteinExistence type="predicted"/>
<feature type="non-terminal residue" evidence="1">
    <location>
        <position position="1"/>
    </location>
</feature>
<dbReference type="EMBL" id="CADCVF010000077">
    <property type="protein sequence ID" value="CAA9468175.1"/>
    <property type="molecule type" value="Genomic_DNA"/>
</dbReference>
<reference evidence="1" key="1">
    <citation type="submission" date="2020-02" db="EMBL/GenBank/DDBJ databases">
        <authorList>
            <person name="Meier V. D."/>
        </authorList>
    </citation>
    <scope>NUCLEOTIDE SEQUENCE</scope>
    <source>
        <strain evidence="1">AVDCRST_MAG58</strain>
    </source>
</reference>
<feature type="non-terminal residue" evidence="1">
    <location>
        <position position="38"/>
    </location>
</feature>
<sequence length="38" mass="4368">WYWCTGWSSPATIWSPPSRGWLPTIWSMRLTCPASARA</sequence>
<gene>
    <name evidence="1" type="ORF">AVDCRST_MAG58-3760</name>
</gene>